<dbReference type="GO" id="GO:0016757">
    <property type="term" value="F:glycosyltransferase activity"/>
    <property type="evidence" value="ECO:0007669"/>
    <property type="project" value="UniProtKB-KW"/>
</dbReference>
<proteinExistence type="inferred from homology"/>
<dbReference type="OrthoDB" id="9807209at2"/>
<dbReference type="Pfam" id="PF13692">
    <property type="entry name" value="Glyco_trans_1_4"/>
    <property type="match status" value="1"/>
</dbReference>
<evidence type="ECO:0000256" key="2">
    <source>
        <dbReference type="ARBA" id="ARBA00022676"/>
    </source>
</evidence>
<gene>
    <name evidence="4" type="ORF">EVS81_09980</name>
</gene>
<evidence type="ECO:0000256" key="1">
    <source>
        <dbReference type="ARBA" id="ARBA00009481"/>
    </source>
</evidence>
<reference evidence="4 5" key="1">
    <citation type="submission" date="2019-02" db="EMBL/GenBank/DDBJ databases">
        <authorList>
            <person name="Sun L."/>
            <person name="Pan D."/>
            <person name="Wu X."/>
        </authorList>
    </citation>
    <scope>NUCLEOTIDE SEQUENCE [LARGE SCALE GENOMIC DNA]</scope>
    <source>
        <strain evidence="4 5">JW-1</strain>
    </source>
</reference>
<dbReference type="AlphaFoldDB" id="A0A4P6KGG0"/>
<dbReference type="EMBL" id="CP035806">
    <property type="protein sequence ID" value="QBE49131.1"/>
    <property type="molecule type" value="Genomic_DNA"/>
</dbReference>
<comment type="similarity">
    <text evidence="1">Belongs to the glycosyltransferase group 1 family. Glycosyltransferase 4 subfamily.</text>
</comment>
<dbReference type="PANTHER" id="PTHR12526">
    <property type="entry name" value="GLYCOSYLTRANSFERASE"/>
    <property type="match status" value="1"/>
</dbReference>
<protein>
    <submittedName>
        <fullName evidence="4">Glycosyltransferase</fullName>
    </submittedName>
</protein>
<evidence type="ECO:0000313" key="5">
    <source>
        <dbReference type="Proteomes" id="UP000289260"/>
    </source>
</evidence>
<keyword evidence="2" id="KW-0328">Glycosyltransferase</keyword>
<accession>A0A4P6KGG0</accession>
<evidence type="ECO:0000313" key="4">
    <source>
        <dbReference type="EMBL" id="QBE49131.1"/>
    </source>
</evidence>
<dbReference type="Gene3D" id="3.40.50.2000">
    <property type="entry name" value="Glycogen Phosphorylase B"/>
    <property type="match status" value="2"/>
</dbReference>
<sequence>MRILVCAAYVPYPPKGGGRADIWRRIEALVRLGHSVMLLHQYDTVGSMAPGASDFEEMDRVLTSRFSYPIKRSRIRTLRQLLMMARLPWHAAKAVPSGDDREAAHEAIRRFGPELVWLDGPWPGETARRTAERFGIPMVYRSHNVEHQYLGRQAAVSPSLRNRVAWRLASVGVRRYETGLMREADLVADISLADLEYWRGRGIRSLAWLPPLPELALAPRPAETAPSDILFVGGLSLPNNVTGVRWLIAEVLPLLHRVRPELTLTVVGSSPKGALRAELENHPAVRPHFDVPSVNPHLFGARVLVNPVSVGSGVQLKMLDMLMTDAPIVTRSQGVRGLPSDFAALCEVADTAEGFAAAILARLDDPEVDLDARDRVRQQFEVTAVADCLAAVAQRAGE</sequence>
<evidence type="ECO:0000256" key="3">
    <source>
        <dbReference type="ARBA" id="ARBA00022679"/>
    </source>
</evidence>
<keyword evidence="3 4" id="KW-0808">Transferase</keyword>
<name>A0A4P6KGG0_9MICO</name>
<dbReference type="RefSeq" id="WP_130110262.1">
    <property type="nucleotide sequence ID" value="NZ_CP035806.1"/>
</dbReference>
<dbReference type="KEGG" id="ltr:EVS81_09980"/>
<dbReference type="Proteomes" id="UP000289260">
    <property type="component" value="Chromosome"/>
</dbReference>
<keyword evidence="5" id="KW-1185">Reference proteome</keyword>
<dbReference type="PANTHER" id="PTHR12526:SF640">
    <property type="entry name" value="COLANIC ACID BIOSYNTHESIS GLYCOSYLTRANSFERASE WCAL-RELATED"/>
    <property type="match status" value="1"/>
</dbReference>
<dbReference type="SUPFAM" id="SSF53756">
    <property type="entry name" value="UDP-Glycosyltransferase/glycogen phosphorylase"/>
    <property type="match status" value="1"/>
</dbReference>
<organism evidence="4 5">
    <name type="scientific">Leucobacter triazinivorans</name>
    <dbReference type="NCBI Taxonomy" id="1784719"/>
    <lineage>
        <taxon>Bacteria</taxon>
        <taxon>Bacillati</taxon>
        <taxon>Actinomycetota</taxon>
        <taxon>Actinomycetes</taxon>
        <taxon>Micrococcales</taxon>
        <taxon>Microbacteriaceae</taxon>
        <taxon>Leucobacter</taxon>
    </lineage>
</organism>